<feature type="domain" description="AB hydrolase-1" evidence="3">
    <location>
        <begin position="24"/>
        <end position="137"/>
    </location>
</feature>
<evidence type="ECO:0000259" key="3">
    <source>
        <dbReference type="Pfam" id="PF00561"/>
    </source>
</evidence>
<evidence type="ECO:0000313" key="4">
    <source>
        <dbReference type="EMBL" id="GAA4648929.1"/>
    </source>
</evidence>
<comment type="caution">
    <text evidence="4">The sequence shown here is derived from an EMBL/GenBank/DDBJ whole genome shotgun (WGS) entry which is preliminary data.</text>
</comment>
<organism evidence="4 5">
    <name type="scientific">Kistimonas scapharcae</name>
    <dbReference type="NCBI Taxonomy" id="1036133"/>
    <lineage>
        <taxon>Bacteria</taxon>
        <taxon>Pseudomonadati</taxon>
        <taxon>Pseudomonadota</taxon>
        <taxon>Gammaproteobacteria</taxon>
        <taxon>Oceanospirillales</taxon>
        <taxon>Endozoicomonadaceae</taxon>
        <taxon>Kistimonas</taxon>
    </lineage>
</organism>
<accession>A0ABP8V0F3</accession>
<dbReference type="RefSeq" id="WP_345194657.1">
    <property type="nucleotide sequence ID" value="NZ_BAABFL010000112.1"/>
</dbReference>
<evidence type="ECO:0000256" key="2">
    <source>
        <dbReference type="ARBA" id="ARBA00022801"/>
    </source>
</evidence>
<dbReference type="PRINTS" id="PR00111">
    <property type="entry name" value="ABHYDROLASE"/>
</dbReference>
<dbReference type="PANTHER" id="PTHR43798:SF14">
    <property type="entry name" value="SERINE HYDROLASE-LIKE PROTEIN DDB_G0286239"/>
    <property type="match status" value="1"/>
</dbReference>
<dbReference type="Gene3D" id="3.40.50.1820">
    <property type="entry name" value="alpha/beta hydrolase"/>
    <property type="match status" value="1"/>
</dbReference>
<comment type="similarity">
    <text evidence="1">Belongs to the AB hydrolase superfamily.</text>
</comment>
<dbReference type="Pfam" id="PF00561">
    <property type="entry name" value="Abhydrolase_1"/>
    <property type="match status" value="1"/>
</dbReference>
<dbReference type="Proteomes" id="UP001500604">
    <property type="component" value="Unassembled WGS sequence"/>
</dbReference>
<dbReference type="InterPro" id="IPR000073">
    <property type="entry name" value="AB_hydrolase_1"/>
</dbReference>
<evidence type="ECO:0000256" key="1">
    <source>
        <dbReference type="ARBA" id="ARBA00008645"/>
    </source>
</evidence>
<dbReference type="SUPFAM" id="SSF53474">
    <property type="entry name" value="alpha/beta-Hydrolases"/>
    <property type="match status" value="1"/>
</dbReference>
<dbReference type="PANTHER" id="PTHR43798">
    <property type="entry name" value="MONOACYLGLYCEROL LIPASE"/>
    <property type="match status" value="1"/>
</dbReference>
<evidence type="ECO:0000313" key="5">
    <source>
        <dbReference type="Proteomes" id="UP001500604"/>
    </source>
</evidence>
<protein>
    <submittedName>
        <fullName evidence="4">Alpha/beta fold hydrolase</fullName>
    </submittedName>
</protein>
<name>A0ABP8V0F3_9GAMM</name>
<gene>
    <name evidence="4" type="ORF">GCM10023116_12030</name>
</gene>
<proteinExistence type="inferred from homology"/>
<dbReference type="EMBL" id="BAABFL010000112">
    <property type="protein sequence ID" value="GAA4648929.1"/>
    <property type="molecule type" value="Genomic_DNA"/>
</dbReference>
<keyword evidence="5" id="KW-1185">Reference proteome</keyword>
<sequence>MKEFNITTPDMTFAACQWGRDDAPAILALHGWLDNAATFSRLAPLLDGYRIIAIDQAGHGLSDHRSHDASYAIWDYAGDLIEIADALGLECFSLLGHSMGAIVSVLTAGAFPERVERLMLIDGIWPMPTEVDQAPEQLAKAIKHRIRLRSRNKSVFVSQEEAVAARLRGFGTISEAAARILVERGIESCVGGWTWRTDARLTLPSALRLTHAHAQAFTNRLSMPALLIAAQRGVVIEGVKAHQGELEHITIKTLPGGHHLHLEDQAEAVSEAIADFLSSV</sequence>
<reference evidence="5" key="1">
    <citation type="journal article" date="2019" name="Int. J. Syst. Evol. Microbiol.">
        <title>The Global Catalogue of Microorganisms (GCM) 10K type strain sequencing project: providing services to taxonomists for standard genome sequencing and annotation.</title>
        <authorList>
            <consortium name="The Broad Institute Genomics Platform"/>
            <consortium name="The Broad Institute Genome Sequencing Center for Infectious Disease"/>
            <person name="Wu L."/>
            <person name="Ma J."/>
        </authorList>
    </citation>
    <scope>NUCLEOTIDE SEQUENCE [LARGE SCALE GENOMIC DNA]</scope>
    <source>
        <strain evidence="5">JCM 17805</strain>
    </source>
</reference>
<dbReference type="GO" id="GO:0016787">
    <property type="term" value="F:hydrolase activity"/>
    <property type="evidence" value="ECO:0007669"/>
    <property type="project" value="UniProtKB-KW"/>
</dbReference>
<dbReference type="InterPro" id="IPR029058">
    <property type="entry name" value="AB_hydrolase_fold"/>
</dbReference>
<dbReference type="InterPro" id="IPR050266">
    <property type="entry name" value="AB_hydrolase_sf"/>
</dbReference>
<keyword evidence="2 4" id="KW-0378">Hydrolase</keyword>